<protein>
    <submittedName>
        <fullName evidence="4">Mce family protein</fullName>
    </submittedName>
</protein>
<evidence type="ECO:0000256" key="1">
    <source>
        <dbReference type="SAM" id="Phobius"/>
    </source>
</evidence>
<feature type="transmembrane region" description="Helical" evidence="1">
    <location>
        <begin position="18"/>
        <end position="40"/>
    </location>
</feature>
<reference evidence="4 5" key="1">
    <citation type="submission" date="2018-12" db="EMBL/GenBank/DDBJ databases">
        <authorList>
            <consortium name="Pathogen Informatics"/>
        </authorList>
    </citation>
    <scope>NUCLEOTIDE SEQUENCE [LARGE SCALE GENOMIC DNA]</scope>
    <source>
        <strain evidence="4 5">NCTC10485</strain>
    </source>
</reference>
<dbReference type="AlphaFoldDB" id="A0A448HYL9"/>
<evidence type="ECO:0000313" key="4">
    <source>
        <dbReference type="EMBL" id="VEG45338.1"/>
    </source>
</evidence>
<evidence type="ECO:0000313" key="5">
    <source>
        <dbReference type="Proteomes" id="UP000282551"/>
    </source>
</evidence>
<dbReference type="Proteomes" id="UP000282551">
    <property type="component" value="Chromosome"/>
</dbReference>
<keyword evidence="1" id="KW-0472">Membrane</keyword>
<dbReference type="EMBL" id="LR134355">
    <property type="protein sequence ID" value="VEG45338.1"/>
    <property type="molecule type" value="Genomic_DNA"/>
</dbReference>
<keyword evidence="1" id="KW-1133">Transmembrane helix</keyword>
<dbReference type="InterPro" id="IPR052336">
    <property type="entry name" value="MlaD_Phospholipid_Transporter"/>
</dbReference>
<dbReference type="InterPro" id="IPR024516">
    <property type="entry name" value="Mce_C"/>
</dbReference>
<keyword evidence="5" id="KW-1185">Reference proteome</keyword>
<sequence length="348" mass="37431">MTTHGGTNRPKIISPRAALWRLALSAVLAIALGIVVINVLRQPVDGETRSYAAEFTDASGVQPDTDVRVRGVRVGKVDGVTLVRRAGQSLAEVAFTMEDRFAVVPASRLAIKFQALTGLRYLEVIDPAEIPAGDSHPEIVTSIPTTMTRPSLDITTLFNGLQPVLATLSPEQINTFTDNVTAFLAGDGQGVGPMLGSIRQLTEFVTDRQSVISTLLHNLSALSDSVGGHSKELIQLLDWANRPVTAALDVLDEFRKSDLYGPQFTSAVSRLLHNMGFQRGEDVSDALDRALTNFNDAIDGFKMVPVVWENIGPPSQTGEIVPCSRGPAQLPATMDVLLNGQRVVLCNP</sequence>
<feature type="domain" description="Mammalian cell entry C-terminal" evidence="3">
    <location>
        <begin position="142"/>
        <end position="240"/>
    </location>
</feature>
<evidence type="ECO:0000259" key="3">
    <source>
        <dbReference type="Pfam" id="PF11887"/>
    </source>
</evidence>
<gene>
    <name evidence="4" type="ORF">NCTC10485_00537</name>
</gene>
<dbReference type="PANTHER" id="PTHR33371:SF17">
    <property type="entry name" value="MCE-FAMILY PROTEIN MCE1B"/>
    <property type="match status" value="1"/>
</dbReference>
<dbReference type="Pfam" id="PF02470">
    <property type="entry name" value="MlaD"/>
    <property type="match status" value="1"/>
</dbReference>
<dbReference type="PANTHER" id="PTHR33371">
    <property type="entry name" value="INTERMEMBRANE PHOSPHOLIPID TRANSPORT SYSTEM BINDING PROTEIN MLAD-RELATED"/>
    <property type="match status" value="1"/>
</dbReference>
<dbReference type="GO" id="GO:0051701">
    <property type="term" value="P:biological process involved in interaction with host"/>
    <property type="evidence" value="ECO:0007669"/>
    <property type="project" value="TreeGrafter"/>
</dbReference>
<feature type="domain" description="Mce/MlaD" evidence="2">
    <location>
        <begin position="48"/>
        <end position="126"/>
    </location>
</feature>
<keyword evidence="1" id="KW-0812">Transmembrane</keyword>
<dbReference type="InterPro" id="IPR003399">
    <property type="entry name" value="Mce/MlaD"/>
</dbReference>
<name>A0A448HYL9_MYCCI</name>
<accession>A0A448HYL9</accession>
<dbReference type="Pfam" id="PF11887">
    <property type="entry name" value="Mce4_CUP1"/>
    <property type="match status" value="1"/>
</dbReference>
<proteinExistence type="predicted"/>
<organism evidence="4 5">
    <name type="scientific">Mycolicibacterium chitae</name>
    <name type="common">Mycobacterium chitae</name>
    <dbReference type="NCBI Taxonomy" id="1792"/>
    <lineage>
        <taxon>Bacteria</taxon>
        <taxon>Bacillati</taxon>
        <taxon>Actinomycetota</taxon>
        <taxon>Actinomycetes</taxon>
        <taxon>Mycobacteriales</taxon>
        <taxon>Mycobacteriaceae</taxon>
        <taxon>Mycolicibacterium</taxon>
    </lineage>
</organism>
<dbReference type="GO" id="GO:0005576">
    <property type="term" value="C:extracellular region"/>
    <property type="evidence" value="ECO:0007669"/>
    <property type="project" value="TreeGrafter"/>
</dbReference>
<evidence type="ECO:0000259" key="2">
    <source>
        <dbReference type="Pfam" id="PF02470"/>
    </source>
</evidence>